<name>A0A8H6YBN5_9AGAR</name>
<accession>A0A8H6YBN5</accession>
<gene>
    <name evidence="3" type="ORF">MVEN_00856100</name>
</gene>
<dbReference type="Proteomes" id="UP000620124">
    <property type="component" value="Unassembled WGS sequence"/>
</dbReference>
<evidence type="ECO:0000256" key="1">
    <source>
        <dbReference type="SAM" id="MobiDB-lite"/>
    </source>
</evidence>
<dbReference type="AlphaFoldDB" id="A0A8H6YBN5"/>
<protein>
    <submittedName>
        <fullName evidence="3">Uncharacterized protein</fullName>
    </submittedName>
</protein>
<feature type="transmembrane region" description="Helical" evidence="2">
    <location>
        <begin position="393"/>
        <end position="413"/>
    </location>
</feature>
<feature type="compositionally biased region" description="Basic and acidic residues" evidence="1">
    <location>
        <begin position="372"/>
        <end position="381"/>
    </location>
</feature>
<feature type="compositionally biased region" description="Acidic residues" evidence="1">
    <location>
        <begin position="308"/>
        <end position="322"/>
    </location>
</feature>
<sequence>MNDEAIIIDTMSPDTYHAICGVNLAKLRLIVVSIPTVVNLGTVICCALDTESVDLGGIASLLEVRIDLGLWHTERGQGARLEDHWTRFKSADVWNRTVMLSPLLWSRTLEAWLSQANYIFTRVGTTSIFEDYVLMSQVDFCLEISGTADEPPIGFLFVCPPKWFQTGPSSFRWPECPAYWSLDPSGAEPLAPYEAMRLGFPTVALHTRVRGDSWDASVYAGIRQFHKAKGFDPESQEVARYLGHPYYQLASERDALAFAHVSEHDWYSIYADNESDYTETSASDWGDEVQVNHQRNHWTYQEQIPPVNEEDSDLWDTDDESEYPQTSSSEDAIDEEDYWSDEDDQDSRLFQDESNEMKSFATADDELLAPGGDKDPEPLQNLRDDEMLPVSRIFRFVMNVQLALIVFLSWSWLCDHLIIWK</sequence>
<feature type="region of interest" description="Disordered" evidence="1">
    <location>
        <begin position="362"/>
        <end position="381"/>
    </location>
</feature>
<dbReference type="OrthoDB" id="2934367at2759"/>
<keyword evidence="4" id="KW-1185">Reference proteome</keyword>
<reference evidence="3" key="1">
    <citation type="submission" date="2020-05" db="EMBL/GenBank/DDBJ databases">
        <title>Mycena genomes resolve the evolution of fungal bioluminescence.</title>
        <authorList>
            <person name="Tsai I.J."/>
        </authorList>
    </citation>
    <scope>NUCLEOTIDE SEQUENCE</scope>
    <source>
        <strain evidence="3">CCC161011</strain>
    </source>
</reference>
<evidence type="ECO:0000256" key="2">
    <source>
        <dbReference type="SAM" id="Phobius"/>
    </source>
</evidence>
<evidence type="ECO:0000313" key="4">
    <source>
        <dbReference type="Proteomes" id="UP000620124"/>
    </source>
</evidence>
<keyword evidence="2" id="KW-0812">Transmembrane</keyword>
<dbReference type="EMBL" id="JACAZI010000006">
    <property type="protein sequence ID" value="KAF7358083.1"/>
    <property type="molecule type" value="Genomic_DNA"/>
</dbReference>
<organism evidence="3 4">
    <name type="scientific">Mycena venus</name>
    <dbReference type="NCBI Taxonomy" id="2733690"/>
    <lineage>
        <taxon>Eukaryota</taxon>
        <taxon>Fungi</taxon>
        <taxon>Dikarya</taxon>
        <taxon>Basidiomycota</taxon>
        <taxon>Agaricomycotina</taxon>
        <taxon>Agaricomycetes</taxon>
        <taxon>Agaricomycetidae</taxon>
        <taxon>Agaricales</taxon>
        <taxon>Marasmiineae</taxon>
        <taxon>Mycenaceae</taxon>
        <taxon>Mycena</taxon>
    </lineage>
</organism>
<keyword evidence="2" id="KW-0472">Membrane</keyword>
<evidence type="ECO:0000313" key="3">
    <source>
        <dbReference type="EMBL" id="KAF7358083.1"/>
    </source>
</evidence>
<comment type="caution">
    <text evidence="3">The sequence shown here is derived from an EMBL/GenBank/DDBJ whole genome shotgun (WGS) entry which is preliminary data.</text>
</comment>
<keyword evidence="2" id="KW-1133">Transmembrane helix</keyword>
<proteinExistence type="predicted"/>
<feature type="region of interest" description="Disordered" evidence="1">
    <location>
        <begin position="301"/>
        <end position="343"/>
    </location>
</feature>
<feature type="compositionally biased region" description="Acidic residues" evidence="1">
    <location>
        <begin position="331"/>
        <end position="343"/>
    </location>
</feature>